<dbReference type="GO" id="GO:0003700">
    <property type="term" value="F:DNA-binding transcription factor activity"/>
    <property type="evidence" value="ECO:0007669"/>
    <property type="project" value="TreeGrafter"/>
</dbReference>
<dbReference type="SUPFAM" id="SSF46689">
    <property type="entry name" value="Homeodomain-like"/>
    <property type="match status" value="1"/>
</dbReference>
<keyword evidence="1" id="KW-0805">Transcription regulation</keyword>
<dbReference type="Gene3D" id="1.10.357.10">
    <property type="entry name" value="Tetracycline Repressor, domain 2"/>
    <property type="match status" value="1"/>
</dbReference>
<dbReference type="PANTHER" id="PTHR30055:SF234">
    <property type="entry name" value="HTH-TYPE TRANSCRIPTIONAL REGULATOR BETI"/>
    <property type="match status" value="1"/>
</dbReference>
<dbReference type="InterPro" id="IPR001647">
    <property type="entry name" value="HTH_TetR"/>
</dbReference>
<dbReference type="InterPro" id="IPR009057">
    <property type="entry name" value="Homeodomain-like_sf"/>
</dbReference>
<evidence type="ECO:0000256" key="3">
    <source>
        <dbReference type="ARBA" id="ARBA00023163"/>
    </source>
</evidence>
<dbReference type="RefSeq" id="WP_266336959.1">
    <property type="nucleotide sequence ID" value="NZ_JAPKNK010000001.1"/>
</dbReference>
<dbReference type="InterPro" id="IPR050109">
    <property type="entry name" value="HTH-type_TetR-like_transc_reg"/>
</dbReference>
<protein>
    <submittedName>
        <fullName evidence="6">Helix-turn-helix domain containing protein</fullName>
    </submittedName>
</protein>
<reference evidence="6" key="1">
    <citation type="submission" date="2022-11" db="EMBL/GenBank/DDBJ databases">
        <title>Biodiversity and phylogenetic relationships of bacteria.</title>
        <authorList>
            <person name="Machado R.A.R."/>
            <person name="Bhat A."/>
            <person name="Loulou A."/>
            <person name="Kallel S."/>
        </authorList>
    </citation>
    <scope>NUCLEOTIDE SEQUENCE</scope>
    <source>
        <strain evidence="6">K-TC2</strain>
    </source>
</reference>
<gene>
    <name evidence="6" type="ORF">OSH07_02195</name>
</gene>
<proteinExistence type="predicted"/>
<evidence type="ECO:0000313" key="6">
    <source>
        <dbReference type="EMBL" id="MCX5567996.1"/>
    </source>
</evidence>
<dbReference type="Pfam" id="PF00440">
    <property type="entry name" value="TetR_N"/>
    <property type="match status" value="1"/>
</dbReference>
<name>A0A9X3IK06_9HYPH</name>
<accession>A0A9X3IK06</accession>
<evidence type="ECO:0000256" key="1">
    <source>
        <dbReference type="ARBA" id="ARBA00023015"/>
    </source>
</evidence>
<organism evidence="6 7">
    <name type="scientific">Kaistia nematophila</name>
    <dbReference type="NCBI Taxonomy" id="2994654"/>
    <lineage>
        <taxon>Bacteria</taxon>
        <taxon>Pseudomonadati</taxon>
        <taxon>Pseudomonadota</taxon>
        <taxon>Alphaproteobacteria</taxon>
        <taxon>Hyphomicrobiales</taxon>
        <taxon>Kaistiaceae</taxon>
        <taxon>Kaistia</taxon>
    </lineage>
</organism>
<dbReference type="Proteomes" id="UP001144805">
    <property type="component" value="Unassembled WGS sequence"/>
</dbReference>
<dbReference type="PANTHER" id="PTHR30055">
    <property type="entry name" value="HTH-TYPE TRANSCRIPTIONAL REGULATOR RUTR"/>
    <property type="match status" value="1"/>
</dbReference>
<dbReference type="AlphaFoldDB" id="A0A9X3IK06"/>
<keyword evidence="2 4" id="KW-0238">DNA-binding</keyword>
<keyword evidence="7" id="KW-1185">Reference proteome</keyword>
<evidence type="ECO:0000256" key="4">
    <source>
        <dbReference type="PROSITE-ProRule" id="PRU00335"/>
    </source>
</evidence>
<comment type="caution">
    <text evidence="6">The sequence shown here is derived from an EMBL/GenBank/DDBJ whole genome shotgun (WGS) entry which is preliminary data.</text>
</comment>
<keyword evidence="3" id="KW-0804">Transcription</keyword>
<dbReference type="PROSITE" id="PS50977">
    <property type="entry name" value="HTH_TETR_2"/>
    <property type="match status" value="1"/>
</dbReference>
<sequence length="190" mass="20336">MPRHKAMTDETVLEAALALIHERGPEALTFENLARASGLSGSTLVQRFGSKAALKQAALMQAWDGLDDRTATLAAAVPRSPAGAIALLVGLSDFGEIEAYAEGLLLLREDLRDPELRARGARWKEDLAAALDACFADTPRAPAEIGQLMAAQWQGSLIWWSFDPQGSVAEHVRHSLVRFVAALLAAEPAA</sequence>
<dbReference type="EMBL" id="JAPKNK010000001">
    <property type="protein sequence ID" value="MCX5567996.1"/>
    <property type="molecule type" value="Genomic_DNA"/>
</dbReference>
<evidence type="ECO:0000259" key="5">
    <source>
        <dbReference type="PROSITE" id="PS50977"/>
    </source>
</evidence>
<evidence type="ECO:0000313" key="7">
    <source>
        <dbReference type="Proteomes" id="UP001144805"/>
    </source>
</evidence>
<dbReference type="GO" id="GO:0000976">
    <property type="term" value="F:transcription cis-regulatory region binding"/>
    <property type="evidence" value="ECO:0007669"/>
    <property type="project" value="TreeGrafter"/>
</dbReference>
<feature type="domain" description="HTH tetR-type" evidence="5">
    <location>
        <begin position="6"/>
        <end position="66"/>
    </location>
</feature>
<evidence type="ECO:0000256" key="2">
    <source>
        <dbReference type="ARBA" id="ARBA00023125"/>
    </source>
</evidence>
<feature type="DNA-binding region" description="H-T-H motif" evidence="4">
    <location>
        <begin position="29"/>
        <end position="48"/>
    </location>
</feature>